<keyword evidence="6" id="KW-0067">ATP-binding</keyword>
<dbReference type="SMART" id="SM00242">
    <property type="entry name" value="MYSc"/>
    <property type="match status" value="1"/>
</dbReference>
<evidence type="ECO:0000256" key="8">
    <source>
        <dbReference type="ARBA" id="ARBA00023175"/>
    </source>
</evidence>
<reference evidence="13 14" key="1">
    <citation type="journal article" date="2021" name="Elife">
        <title>Chloroplast acquisition without the gene transfer in kleptoplastic sea slugs, Plakobranchus ocellatus.</title>
        <authorList>
            <person name="Maeda T."/>
            <person name="Takahashi S."/>
            <person name="Yoshida T."/>
            <person name="Shimamura S."/>
            <person name="Takaki Y."/>
            <person name="Nagai Y."/>
            <person name="Toyoda A."/>
            <person name="Suzuki Y."/>
            <person name="Arimoto A."/>
            <person name="Ishii H."/>
            <person name="Satoh N."/>
            <person name="Nishiyama T."/>
            <person name="Hasebe M."/>
            <person name="Maruyama T."/>
            <person name="Minagawa J."/>
            <person name="Obokata J."/>
            <person name="Shigenobu S."/>
        </authorList>
    </citation>
    <scope>NUCLEOTIDE SEQUENCE [LARGE SCALE GENOMIC DNA]</scope>
</reference>
<keyword evidence="7 11" id="KW-0518">Myosin</keyword>
<dbReference type="GO" id="GO:0016459">
    <property type="term" value="C:myosin complex"/>
    <property type="evidence" value="ECO:0007669"/>
    <property type="project" value="UniProtKB-KW"/>
</dbReference>
<dbReference type="SUPFAM" id="SSF52540">
    <property type="entry name" value="P-loop containing nucleoside triphosphate hydrolases"/>
    <property type="match status" value="1"/>
</dbReference>
<accession>A0AAV4HE03</accession>
<keyword evidence="3" id="KW-0963">Cytoplasm</keyword>
<evidence type="ECO:0000256" key="3">
    <source>
        <dbReference type="ARBA" id="ARBA00022490"/>
    </source>
</evidence>
<feature type="region of interest" description="Actin-binding" evidence="11">
    <location>
        <begin position="445"/>
        <end position="467"/>
    </location>
</feature>
<sequence>MEPYDDLSRLHILDEATVLYYLKTRYFADKCYTFLGDVLVALNPNKNLHIYDKEYHERYGLDSLEISHTSTQPPSLSLTSKQPHIFWTAQQSYLNLVQTQTNQCVLEVNNVLTILAAILHLTNISFQESGDGADSVTVNDEEALASGASLLCVDMTSLQDALISNTISVRGEDVKQMKKLHQAHDGRDALAKTLYSRLFGWIVSHINDNLAQDESNWENTRTLSILDFAGFERFQRNTLDQLCINVANERLHSFFCHHIFTMEQQDLEAQGVKAELVEFKDNQKLIDLFFQKRQGLFYLLDEESSFPQATDSSFVAKLNSACASNDHFLPVRSQAHGFTIVHYAGQVLYDARGMLERNRDRLGPHLESTILNSTNEMVKLLFTTKEPTTGSYSRSFSAMRTRSNLPHVTTNLKESVDKLRSSKLSSNGANDKDKYFVSRYFRKSLSELVGKLDKSKPWFVRCVRPNAKSLPGTFNDALVTSQLRYNGLLEIAKIRRDGFPIRLSFHDFLQKYKDIWTSKDDCLDEQRWKVEKLLNTVGTRGWALGHSMVFLQHSAQEKLSERLDLIRKRRLKEQERKLQEEIKRKRAEETARMAKTRNVGVDGVVVKRETIQ</sequence>
<keyword evidence="9" id="KW-0206">Cytoskeleton</keyword>
<evidence type="ECO:0000313" key="13">
    <source>
        <dbReference type="EMBL" id="GFR94986.1"/>
    </source>
</evidence>
<evidence type="ECO:0000256" key="10">
    <source>
        <dbReference type="ARBA" id="ARBA00023273"/>
    </source>
</evidence>
<dbReference type="GO" id="GO:0004674">
    <property type="term" value="F:protein serine/threonine kinase activity"/>
    <property type="evidence" value="ECO:0007669"/>
    <property type="project" value="TreeGrafter"/>
</dbReference>
<evidence type="ECO:0000259" key="12">
    <source>
        <dbReference type="PROSITE" id="PS51456"/>
    </source>
</evidence>
<dbReference type="PANTHER" id="PTHR46256:SF3">
    <property type="entry name" value="MYOSIN MOTOR DOMAIN-CONTAINING PROTEIN"/>
    <property type="match status" value="1"/>
</dbReference>
<dbReference type="GO" id="GO:0005524">
    <property type="term" value="F:ATP binding"/>
    <property type="evidence" value="ECO:0007669"/>
    <property type="project" value="UniProtKB-KW"/>
</dbReference>
<dbReference type="InterPro" id="IPR052409">
    <property type="entry name" value="Myosin-III_kinase_activity"/>
</dbReference>
<keyword evidence="4" id="KW-0677">Repeat</keyword>
<evidence type="ECO:0000313" key="14">
    <source>
        <dbReference type="Proteomes" id="UP000762676"/>
    </source>
</evidence>
<dbReference type="PANTHER" id="PTHR46256">
    <property type="entry name" value="AGAP011099-PA"/>
    <property type="match status" value="1"/>
</dbReference>
<dbReference type="Gene3D" id="1.20.120.720">
    <property type="entry name" value="Myosin VI head, motor domain, U50 subdomain"/>
    <property type="match status" value="1"/>
</dbReference>
<dbReference type="GO" id="GO:0003779">
    <property type="term" value="F:actin binding"/>
    <property type="evidence" value="ECO:0007669"/>
    <property type="project" value="UniProtKB-KW"/>
</dbReference>
<keyword evidence="8" id="KW-0505">Motor protein</keyword>
<dbReference type="GO" id="GO:0000146">
    <property type="term" value="F:microfilament motor activity"/>
    <property type="evidence" value="ECO:0007669"/>
    <property type="project" value="TreeGrafter"/>
</dbReference>
<evidence type="ECO:0000256" key="5">
    <source>
        <dbReference type="ARBA" id="ARBA00022741"/>
    </source>
</evidence>
<dbReference type="Pfam" id="PF00063">
    <property type="entry name" value="Myosin_head"/>
    <property type="match status" value="2"/>
</dbReference>
<dbReference type="PROSITE" id="PS51456">
    <property type="entry name" value="MYOSIN_MOTOR"/>
    <property type="match status" value="1"/>
</dbReference>
<keyword evidence="14" id="KW-1185">Reference proteome</keyword>
<dbReference type="InterPro" id="IPR036961">
    <property type="entry name" value="Kinesin_motor_dom_sf"/>
</dbReference>
<organism evidence="13 14">
    <name type="scientific">Elysia marginata</name>
    <dbReference type="NCBI Taxonomy" id="1093978"/>
    <lineage>
        <taxon>Eukaryota</taxon>
        <taxon>Metazoa</taxon>
        <taxon>Spiralia</taxon>
        <taxon>Lophotrochozoa</taxon>
        <taxon>Mollusca</taxon>
        <taxon>Gastropoda</taxon>
        <taxon>Heterobranchia</taxon>
        <taxon>Euthyneura</taxon>
        <taxon>Panpulmonata</taxon>
        <taxon>Sacoglossa</taxon>
        <taxon>Placobranchoidea</taxon>
        <taxon>Plakobranchidae</taxon>
        <taxon>Elysia</taxon>
    </lineage>
</organism>
<comment type="subcellular location">
    <subcellularLocation>
        <location evidence="2">Cell projection</location>
    </subcellularLocation>
    <subcellularLocation>
        <location evidence="1">Cytoplasm</location>
        <location evidence="1">Cytoskeleton</location>
    </subcellularLocation>
</comment>
<comment type="caution">
    <text evidence="13">The sequence shown here is derived from an EMBL/GenBank/DDBJ whole genome shotgun (WGS) entry which is preliminary data.</text>
</comment>
<comment type="similarity">
    <text evidence="11">Belongs to the TRAFAC class myosin-kinesin ATPase superfamily. Myosin family.</text>
</comment>
<dbReference type="GO" id="GO:0030832">
    <property type="term" value="P:regulation of actin filament length"/>
    <property type="evidence" value="ECO:0007669"/>
    <property type="project" value="TreeGrafter"/>
</dbReference>
<dbReference type="GO" id="GO:0042995">
    <property type="term" value="C:cell projection"/>
    <property type="evidence" value="ECO:0007669"/>
    <property type="project" value="UniProtKB-SubCell"/>
</dbReference>
<dbReference type="EMBL" id="BMAT01008904">
    <property type="protein sequence ID" value="GFR94986.1"/>
    <property type="molecule type" value="Genomic_DNA"/>
</dbReference>
<dbReference type="Gene3D" id="1.20.5.4820">
    <property type="match status" value="1"/>
</dbReference>
<evidence type="ECO:0000256" key="1">
    <source>
        <dbReference type="ARBA" id="ARBA00004245"/>
    </source>
</evidence>
<comment type="caution">
    <text evidence="11">Lacks conserved residue(s) required for the propagation of feature annotation.</text>
</comment>
<dbReference type="InterPro" id="IPR027417">
    <property type="entry name" value="P-loop_NTPase"/>
</dbReference>
<evidence type="ECO:0000256" key="7">
    <source>
        <dbReference type="ARBA" id="ARBA00023123"/>
    </source>
</evidence>
<evidence type="ECO:0000256" key="2">
    <source>
        <dbReference type="ARBA" id="ARBA00004316"/>
    </source>
</evidence>
<keyword evidence="5" id="KW-0547">Nucleotide-binding</keyword>
<evidence type="ECO:0000256" key="11">
    <source>
        <dbReference type="PROSITE-ProRule" id="PRU00782"/>
    </source>
</evidence>
<keyword evidence="11" id="KW-0009">Actin-binding</keyword>
<name>A0AAV4HE03_9GAST</name>
<feature type="domain" description="Myosin motor" evidence="12">
    <location>
        <begin position="2"/>
        <end position="564"/>
    </location>
</feature>
<gene>
    <name evidence="13" type="ORF">ElyMa_004417700</name>
</gene>
<dbReference type="AlphaFoldDB" id="A0AAV4HE03"/>
<protein>
    <submittedName>
        <fullName evidence="13">Myosin-IIIB</fullName>
    </submittedName>
</protein>
<evidence type="ECO:0000256" key="6">
    <source>
        <dbReference type="ARBA" id="ARBA00022840"/>
    </source>
</evidence>
<dbReference type="Gene3D" id="3.40.850.10">
    <property type="entry name" value="Kinesin motor domain"/>
    <property type="match status" value="2"/>
</dbReference>
<proteinExistence type="inferred from homology"/>
<evidence type="ECO:0000256" key="4">
    <source>
        <dbReference type="ARBA" id="ARBA00022737"/>
    </source>
</evidence>
<dbReference type="Proteomes" id="UP000762676">
    <property type="component" value="Unassembled WGS sequence"/>
</dbReference>
<keyword evidence="10" id="KW-0966">Cell projection</keyword>
<dbReference type="InterPro" id="IPR001609">
    <property type="entry name" value="Myosin_head_motor_dom-like"/>
</dbReference>
<dbReference type="Gene3D" id="1.20.58.530">
    <property type="match status" value="1"/>
</dbReference>
<evidence type="ECO:0000256" key="9">
    <source>
        <dbReference type="ARBA" id="ARBA00023212"/>
    </source>
</evidence>